<accession>A0A2R3Z2T8</accession>
<dbReference type="EMBL" id="CP028136">
    <property type="protein sequence ID" value="AVR44574.1"/>
    <property type="molecule type" value="Genomic_DNA"/>
</dbReference>
<feature type="signal peptide" evidence="1">
    <location>
        <begin position="1"/>
        <end position="20"/>
    </location>
</feature>
<dbReference type="PANTHER" id="PTHR37489">
    <property type="entry name" value="DUF3500 DOMAIN-CONTAINING PROTEIN"/>
    <property type="match status" value="1"/>
</dbReference>
<dbReference type="PANTHER" id="PTHR37489:SF1">
    <property type="entry name" value="DUF3500 DOMAIN-CONTAINING PROTEIN"/>
    <property type="match status" value="1"/>
</dbReference>
<feature type="chain" id="PRO_5015341526" description="DUF3500 domain-containing protein" evidence="1">
    <location>
        <begin position="21"/>
        <end position="356"/>
    </location>
</feature>
<dbReference type="KEGG" id="grs:C7S20_04450"/>
<dbReference type="RefSeq" id="WP_107011352.1">
    <property type="nucleotide sequence ID" value="NZ_CP028136.1"/>
</dbReference>
<organism evidence="2 3">
    <name type="scientific">Christiangramia fulva</name>
    <dbReference type="NCBI Taxonomy" id="2126553"/>
    <lineage>
        <taxon>Bacteria</taxon>
        <taxon>Pseudomonadati</taxon>
        <taxon>Bacteroidota</taxon>
        <taxon>Flavobacteriia</taxon>
        <taxon>Flavobacteriales</taxon>
        <taxon>Flavobacteriaceae</taxon>
        <taxon>Christiangramia</taxon>
    </lineage>
</organism>
<proteinExistence type="predicted"/>
<protein>
    <recommendedName>
        <fullName evidence="4">DUF3500 domain-containing protein</fullName>
    </recommendedName>
</protein>
<name>A0A2R3Z2T8_9FLAO</name>
<dbReference type="Pfam" id="PF12006">
    <property type="entry name" value="DUF3500"/>
    <property type="match status" value="1"/>
</dbReference>
<sequence length="356" mass="41073">MKNIMTLFLAGILISGTCFCQSVDSIITEADQFLNSLSEKQQAIINADFEDSLRTKWTNLPVGMAPRPGLRYGELSEESRIKYHHLLSNILSSQGYLKVTSIMTLDDILNEIYDTAHRKKEIDDKTYQEIRDLNWGYENYFVSFWGEPNITETWGMKLEGHHISLNLTATGNEFSLTPMFLGTDPAEVHTTKFAGLRILNKEEDYGFHLINSLTKDQKSMATLSEEVPADIITNPNFKGRLTEYKGIKSGQMNPKQKQLLKFIIEEYINNLEHEKAAEYLSKIEKSGIDNVYFAWIGSYQHQKPHYYIINGPDFIIEYDNVGFQKNGNHIHTIWREKGNDFGEDILRNHYVLDHKK</sequence>
<dbReference type="OrthoDB" id="581140at2"/>
<dbReference type="InterPro" id="IPR021889">
    <property type="entry name" value="DUF3500"/>
</dbReference>
<evidence type="ECO:0000256" key="1">
    <source>
        <dbReference type="SAM" id="SignalP"/>
    </source>
</evidence>
<evidence type="ECO:0000313" key="2">
    <source>
        <dbReference type="EMBL" id="AVR44574.1"/>
    </source>
</evidence>
<keyword evidence="1" id="KW-0732">Signal</keyword>
<evidence type="ECO:0008006" key="4">
    <source>
        <dbReference type="Google" id="ProtNLM"/>
    </source>
</evidence>
<dbReference type="Proteomes" id="UP000241507">
    <property type="component" value="Chromosome"/>
</dbReference>
<evidence type="ECO:0000313" key="3">
    <source>
        <dbReference type="Proteomes" id="UP000241507"/>
    </source>
</evidence>
<keyword evidence="3" id="KW-1185">Reference proteome</keyword>
<gene>
    <name evidence="2" type="ORF">C7S20_04450</name>
</gene>
<dbReference type="AlphaFoldDB" id="A0A2R3Z2T8"/>
<reference evidence="3" key="1">
    <citation type="submission" date="2018-03" db="EMBL/GenBank/DDBJ databases">
        <title>Gramella fulva sp. nov., isolated from a dry surface of tidal flat.</title>
        <authorList>
            <person name="Hwang S.H."/>
            <person name="Hwang W.M."/>
            <person name="Kang K."/>
            <person name="Ahn T.-Y."/>
        </authorList>
    </citation>
    <scope>NUCLEOTIDE SEQUENCE [LARGE SCALE GENOMIC DNA]</scope>
    <source>
        <strain evidence="3">SH35</strain>
    </source>
</reference>